<dbReference type="RefSeq" id="WP_068999360.1">
    <property type="nucleotide sequence ID" value="NZ_MDTQ01000001.1"/>
</dbReference>
<dbReference type="Pfam" id="PF02589">
    <property type="entry name" value="LUD_dom"/>
    <property type="match status" value="1"/>
</dbReference>
<name>A0A1E2VBM1_9GAMM</name>
<dbReference type="EMBL" id="MDTQ01000001">
    <property type="protein sequence ID" value="ODC04379.1"/>
    <property type="molecule type" value="Genomic_DNA"/>
</dbReference>
<keyword evidence="3" id="KW-1185">Reference proteome</keyword>
<dbReference type="Gene3D" id="3.40.50.10420">
    <property type="entry name" value="NagB/RpiA/CoA transferase-like"/>
    <property type="match status" value="1"/>
</dbReference>
<dbReference type="STRING" id="197479.BFW38_13405"/>
<dbReference type="PANTHER" id="PTHR43682:SF1">
    <property type="entry name" value="LACTATE UTILIZATION PROTEIN C"/>
    <property type="match status" value="1"/>
</dbReference>
<feature type="domain" description="LUD" evidence="1">
    <location>
        <begin position="41"/>
        <end position="219"/>
    </location>
</feature>
<dbReference type="PANTHER" id="PTHR43682">
    <property type="entry name" value="LACTATE UTILIZATION PROTEIN C"/>
    <property type="match status" value="1"/>
</dbReference>
<dbReference type="OrthoDB" id="9794157at2"/>
<dbReference type="InterPro" id="IPR024185">
    <property type="entry name" value="FTHF_cligase-like_sf"/>
</dbReference>
<dbReference type="AlphaFoldDB" id="A0A1E2VBM1"/>
<evidence type="ECO:0000313" key="3">
    <source>
        <dbReference type="Proteomes" id="UP000094291"/>
    </source>
</evidence>
<dbReference type="InterPro" id="IPR037171">
    <property type="entry name" value="NagB/RpiA_transferase-like"/>
</dbReference>
<evidence type="ECO:0000259" key="1">
    <source>
        <dbReference type="Pfam" id="PF02589"/>
    </source>
</evidence>
<gene>
    <name evidence="2" type="ORF">BFW38_13405</name>
</gene>
<dbReference type="SUPFAM" id="SSF100950">
    <property type="entry name" value="NagB/RpiA/CoA transferase-like"/>
    <property type="match status" value="1"/>
</dbReference>
<dbReference type="Proteomes" id="UP000094291">
    <property type="component" value="Unassembled WGS sequence"/>
</dbReference>
<proteinExistence type="predicted"/>
<organism evidence="2 3">
    <name type="scientific">Terasakiispira papahanaumokuakeensis</name>
    <dbReference type="NCBI Taxonomy" id="197479"/>
    <lineage>
        <taxon>Bacteria</taxon>
        <taxon>Pseudomonadati</taxon>
        <taxon>Pseudomonadota</taxon>
        <taxon>Gammaproteobacteria</taxon>
        <taxon>Oceanospirillales</taxon>
        <taxon>Terasakiispira</taxon>
    </lineage>
</organism>
<protein>
    <submittedName>
        <fullName evidence="2">Lactate utilization protein B/C</fullName>
    </submittedName>
</protein>
<dbReference type="InterPro" id="IPR003741">
    <property type="entry name" value="LUD_dom"/>
</dbReference>
<reference evidence="2 3" key="1">
    <citation type="submission" date="2016-08" db="EMBL/GenBank/DDBJ databases">
        <authorList>
            <person name="Seilhamer J.J."/>
        </authorList>
    </citation>
    <scope>NUCLEOTIDE SEQUENCE [LARGE SCALE GENOMIC DNA]</scope>
    <source>
        <strain evidence="2 3">PH27A</strain>
    </source>
</reference>
<sequence>MTARQRILQKLRERRGGPLKAPAADLAIVSERDWQPEEKLALFTQMIESVQGEVHRVDRTHWCDELASLLAQRHIQQLLIPRQHTVGQQIRDAADQAYSAWPRLRHYDQTIEQWQPELFHEVDAAITSTRGAIAETGSLILWPTQDEPRLASLVPPLHIAVLEADQVYATFHEAITTQQWANGMPTNALLISGPSKTADIEQTLAYGVHGPKALLVLILESSAPDASYKDNIQ</sequence>
<comment type="caution">
    <text evidence="2">The sequence shown here is derived from an EMBL/GenBank/DDBJ whole genome shotgun (WGS) entry which is preliminary data.</text>
</comment>
<accession>A0A1E2VBM1</accession>
<evidence type="ECO:0000313" key="2">
    <source>
        <dbReference type="EMBL" id="ODC04379.1"/>
    </source>
</evidence>